<evidence type="ECO:0008006" key="3">
    <source>
        <dbReference type="Google" id="ProtNLM"/>
    </source>
</evidence>
<dbReference type="InterPro" id="IPR048278">
    <property type="entry name" value="PFN"/>
</dbReference>
<dbReference type="SUPFAM" id="SSF55770">
    <property type="entry name" value="Profilin (actin-binding protein)"/>
    <property type="match status" value="1"/>
</dbReference>
<protein>
    <recommendedName>
        <fullName evidence="3">Profilin</fullName>
    </recommendedName>
</protein>
<evidence type="ECO:0000313" key="2">
    <source>
        <dbReference type="Proteomes" id="UP001141327"/>
    </source>
</evidence>
<dbReference type="InterPro" id="IPR036140">
    <property type="entry name" value="PFN_sf"/>
</dbReference>
<dbReference type="Proteomes" id="UP001141327">
    <property type="component" value="Unassembled WGS sequence"/>
</dbReference>
<proteinExistence type="predicted"/>
<sequence>MSLPSSRLFDLSNGKLQKYAIITQQTERLVIDRYRLQLTESEAISILQRAQQRTLHKDVVTVEDQQYIITTVRQRSFYGIRLVGKVPGGICLVMAGPSLIVAVYNELMPPQVVPSVEQFADEMVAQLSQGT</sequence>
<reference evidence="1" key="1">
    <citation type="journal article" date="2022" name="bioRxiv">
        <title>Genomics of Preaxostyla Flagellates Illuminates Evolutionary Transitions and the Path Towards Mitochondrial Loss.</title>
        <authorList>
            <person name="Novak L.V.F."/>
            <person name="Treitli S.C."/>
            <person name="Pyrih J."/>
            <person name="Halakuc P."/>
            <person name="Pipaliya S.V."/>
            <person name="Vacek V."/>
            <person name="Brzon O."/>
            <person name="Soukal P."/>
            <person name="Eme L."/>
            <person name="Dacks J.B."/>
            <person name="Karnkowska A."/>
            <person name="Elias M."/>
            <person name="Hampl V."/>
        </authorList>
    </citation>
    <scope>NUCLEOTIDE SEQUENCE</scope>
    <source>
        <strain evidence="1">RCP-MX</strain>
    </source>
</reference>
<evidence type="ECO:0000313" key="1">
    <source>
        <dbReference type="EMBL" id="KAJ4462836.1"/>
    </source>
</evidence>
<dbReference type="Pfam" id="PF00235">
    <property type="entry name" value="Profilin"/>
    <property type="match status" value="1"/>
</dbReference>
<dbReference type="EMBL" id="JAPMOS010000001">
    <property type="protein sequence ID" value="KAJ4462836.1"/>
    <property type="molecule type" value="Genomic_DNA"/>
</dbReference>
<accession>A0ABQ8UUP7</accession>
<dbReference type="Gene3D" id="3.30.450.30">
    <property type="entry name" value="Dynein light chain 2a, cytoplasmic"/>
    <property type="match status" value="1"/>
</dbReference>
<comment type="caution">
    <text evidence="1">The sequence shown here is derived from an EMBL/GenBank/DDBJ whole genome shotgun (WGS) entry which is preliminary data.</text>
</comment>
<keyword evidence="2" id="KW-1185">Reference proteome</keyword>
<organism evidence="1 2">
    <name type="scientific">Paratrimastix pyriformis</name>
    <dbReference type="NCBI Taxonomy" id="342808"/>
    <lineage>
        <taxon>Eukaryota</taxon>
        <taxon>Metamonada</taxon>
        <taxon>Preaxostyla</taxon>
        <taxon>Paratrimastigidae</taxon>
        <taxon>Paratrimastix</taxon>
    </lineage>
</organism>
<gene>
    <name evidence="1" type="ORF">PAPYR_27</name>
</gene>
<name>A0ABQ8UUP7_9EUKA</name>